<dbReference type="PANTHER" id="PTHR12697">
    <property type="entry name" value="PBS LYASE HEAT-LIKE PROTEIN"/>
    <property type="match status" value="1"/>
</dbReference>
<comment type="function">
    <text evidence="1">Catalyzes the hydroxylation of the N(6)-(4-aminobutyl)-L-lysine intermediate produced by deoxyhypusine synthase/DHPS on a critical lysine of the eukaryotic translation initiation factor 5A/eIF-5A. This is the second step of the post-translational modification of that lysine into an unusual amino acid residue named hypusine. Hypusination is unique to mature eIF-5A factor and is essential for its function.</text>
</comment>
<proteinExistence type="predicted"/>
<dbReference type="Pfam" id="PF13646">
    <property type="entry name" value="HEAT_2"/>
    <property type="match status" value="1"/>
</dbReference>
<dbReference type="GO" id="GO:0016491">
    <property type="term" value="F:oxidoreductase activity"/>
    <property type="evidence" value="ECO:0007669"/>
    <property type="project" value="TreeGrafter"/>
</dbReference>
<dbReference type="InterPro" id="IPR004155">
    <property type="entry name" value="PBS_lyase_HEAT"/>
</dbReference>
<sequence length="253" mass="27081">NRYMLKFQFLRMTEPEAPTWNNQVTAMPKVSSDMHPGLSRDVWRWLRGKSCSANEGEDVATPLAALVDGNETEQLDAAYDLGALGGPAVAPLIEALRRQAQDLLEADLAGNASNPQGSNPGELSAAFALAAVGKPAVQPLVEELRNKDWRVRAVAADALGNIGLEAVEAASVLSQCLLDENLWVRRNAAEALGNLEEGAESLADVLDDDDERVRRNAALALAKIGPGAAESVPGLVELLRDESRYVRHNAVLA</sequence>
<dbReference type="PANTHER" id="PTHR12697:SF5">
    <property type="entry name" value="DEOXYHYPUSINE HYDROXYLASE"/>
    <property type="match status" value="1"/>
</dbReference>
<accession>A0A383A7I8</accession>
<dbReference type="SUPFAM" id="SSF48371">
    <property type="entry name" value="ARM repeat"/>
    <property type="match status" value="1"/>
</dbReference>
<dbReference type="PROSITE" id="PS50077">
    <property type="entry name" value="HEAT_REPEAT"/>
    <property type="match status" value="1"/>
</dbReference>
<name>A0A383A7I8_9ZZZZ</name>
<protein>
    <recommendedName>
        <fullName evidence="3">HEAT repeat domain-containing protein</fullName>
    </recommendedName>
</protein>
<dbReference type="InterPro" id="IPR016024">
    <property type="entry name" value="ARM-type_fold"/>
</dbReference>
<organism evidence="2">
    <name type="scientific">marine metagenome</name>
    <dbReference type="NCBI Taxonomy" id="408172"/>
    <lineage>
        <taxon>unclassified sequences</taxon>
        <taxon>metagenomes</taxon>
        <taxon>ecological metagenomes</taxon>
    </lineage>
</organism>
<dbReference type="EMBL" id="UINC01189757">
    <property type="protein sequence ID" value="SVE03590.1"/>
    <property type="molecule type" value="Genomic_DNA"/>
</dbReference>
<dbReference type="Pfam" id="PF03130">
    <property type="entry name" value="HEAT_PBS"/>
    <property type="match status" value="1"/>
</dbReference>
<reference evidence="2" key="1">
    <citation type="submission" date="2018-05" db="EMBL/GenBank/DDBJ databases">
        <authorList>
            <person name="Lanie J.A."/>
            <person name="Ng W.-L."/>
            <person name="Kazmierczak K.M."/>
            <person name="Andrzejewski T.M."/>
            <person name="Davidsen T.M."/>
            <person name="Wayne K.J."/>
            <person name="Tettelin H."/>
            <person name="Glass J.I."/>
            <person name="Rusch D."/>
            <person name="Podicherti R."/>
            <person name="Tsui H.-C.T."/>
            <person name="Winkler M.E."/>
        </authorList>
    </citation>
    <scope>NUCLEOTIDE SEQUENCE</scope>
</reference>
<dbReference type="InterPro" id="IPR011989">
    <property type="entry name" value="ARM-like"/>
</dbReference>
<dbReference type="Gene3D" id="1.25.10.10">
    <property type="entry name" value="Leucine-rich Repeat Variant"/>
    <property type="match status" value="2"/>
</dbReference>
<feature type="non-terminal residue" evidence="2">
    <location>
        <position position="1"/>
    </location>
</feature>
<dbReference type="InterPro" id="IPR021133">
    <property type="entry name" value="HEAT_type_2"/>
</dbReference>
<feature type="non-terminal residue" evidence="2">
    <location>
        <position position="253"/>
    </location>
</feature>
<evidence type="ECO:0000256" key="1">
    <source>
        <dbReference type="ARBA" id="ARBA00045876"/>
    </source>
</evidence>
<evidence type="ECO:0000313" key="2">
    <source>
        <dbReference type="EMBL" id="SVE03590.1"/>
    </source>
</evidence>
<dbReference type="AlphaFoldDB" id="A0A383A7I8"/>
<evidence type="ECO:0008006" key="3">
    <source>
        <dbReference type="Google" id="ProtNLM"/>
    </source>
</evidence>
<gene>
    <name evidence="2" type="ORF">METZ01_LOCUS456444</name>
</gene>
<dbReference type="SMART" id="SM00567">
    <property type="entry name" value="EZ_HEAT"/>
    <property type="match status" value="4"/>
</dbReference>